<dbReference type="Pfam" id="PF00498">
    <property type="entry name" value="FHA"/>
    <property type="match status" value="1"/>
</dbReference>
<name>A0A0C2FK42_9ACTN</name>
<reference evidence="5" key="1">
    <citation type="journal article" date="2015" name="Chem. Biol.">
        <title>Structure, bioactivity, and resistance mechanism of streptomonomicin, an unusual lasso Peptide from an understudied halophilic actinomycete.</title>
        <authorList>
            <person name="Metelev M."/>
            <person name="Tietz J.I."/>
            <person name="Melby J.O."/>
            <person name="Blair P.M."/>
            <person name="Zhu L."/>
            <person name="Livnat I."/>
            <person name="Severinov K."/>
            <person name="Mitchell D.A."/>
        </authorList>
    </citation>
    <scope>NUCLEOTIDE SEQUENCE [LARGE SCALE GENOMIC DNA]</scope>
    <source>
        <strain evidence="5">YIM 90003</strain>
    </source>
</reference>
<organism evidence="4 5">
    <name type="scientific">Streptomonospora alba</name>
    <dbReference type="NCBI Taxonomy" id="183763"/>
    <lineage>
        <taxon>Bacteria</taxon>
        <taxon>Bacillati</taxon>
        <taxon>Actinomycetota</taxon>
        <taxon>Actinomycetes</taxon>
        <taxon>Streptosporangiales</taxon>
        <taxon>Nocardiopsidaceae</taxon>
        <taxon>Streptomonospora</taxon>
    </lineage>
</organism>
<protein>
    <recommendedName>
        <fullName evidence="3">FHA domain-containing protein</fullName>
    </recommendedName>
</protein>
<proteinExistence type="predicted"/>
<evidence type="ECO:0000313" key="4">
    <source>
        <dbReference type="EMBL" id="KIH99724.1"/>
    </source>
</evidence>
<gene>
    <name evidence="4" type="ORF">LP52_05730</name>
</gene>
<keyword evidence="1" id="KW-0597">Phosphoprotein</keyword>
<dbReference type="Proteomes" id="UP000031675">
    <property type="component" value="Unassembled WGS sequence"/>
</dbReference>
<dbReference type="Gene3D" id="2.60.200.20">
    <property type="match status" value="1"/>
</dbReference>
<dbReference type="RefSeq" id="WP_040271355.1">
    <property type="nucleotide sequence ID" value="NZ_JROO01000009.1"/>
</dbReference>
<dbReference type="InterPro" id="IPR008984">
    <property type="entry name" value="SMAD_FHA_dom_sf"/>
</dbReference>
<dbReference type="AlphaFoldDB" id="A0A0C2FK42"/>
<sequence>MPTCPAGHLSSARVRCDVCGLPTTQPPTGPGADAPATDETCPDCAAVRDGRFCEECGHDFTAADSTEASPLPLTPNRPAHPAEHDGTAVLGTARSAPQPGAAAGPQRSTWWAIVCADPAYYQAMADGGVLDPAVIAFPAHAPQRRMPLNRARVRIGRRSLTLGIHPEIDLAGPPEDPAVSHTHAMLIARPGGGWVLVDEGSTNGTTLNGTAEAVPSNTEVPLHEADRIYVGAWTVIALHHQRG</sequence>
<feature type="region of interest" description="Disordered" evidence="2">
    <location>
        <begin position="64"/>
        <end position="85"/>
    </location>
</feature>
<dbReference type="SUPFAM" id="SSF49879">
    <property type="entry name" value="SMAD/FHA domain"/>
    <property type="match status" value="1"/>
</dbReference>
<evidence type="ECO:0000259" key="3">
    <source>
        <dbReference type="PROSITE" id="PS50006"/>
    </source>
</evidence>
<evidence type="ECO:0000256" key="1">
    <source>
        <dbReference type="ARBA" id="ARBA00022553"/>
    </source>
</evidence>
<dbReference type="SMART" id="SM00240">
    <property type="entry name" value="FHA"/>
    <property type="match status" value="1"/>
</dbReference>
<dbReference type="STRING" id="183763.LP52_05730"/>
<evidence type="ECO:0000256" key="2">
    <source>
        <dbReference type="SAM" id="MobiDB-lite"/>
    </source>
</evidence>
<evidence type="ECO:0000313" key="5">
    <source>
        <dbReference type="Proteomes" id="UP000031675"/>
    </source>
</evidence>
<dbReference type="EMBL" id="JROO01000009">
    <property type="protein sequence ID" value="KIH99724.1"/>
    <property type="molecule type" value="Genomic_DNA"/>
</dbReference>
<dbReference type="PROSITE" id="PS50006">
    <property type="entry name" value="FHA_DOMAIN"/>
    <property type="match status" value="1"/>
</dbReference>
<dbReference type="CDD" id="cd00060">
    <property type="entry name" value="FHA"/>
    <property type="match status" value="1"/>
</dbReference>
<feature type="domain" description="FHA" evidence="3">
    <location>
        <begin position="153"/>
        <end position="212"/>
    </location>
</feature>
<keyword evidence="5" id="KW-1185">Reference proteome</keyword>
<accession>A0A0C2FK42</accession>
<dbReference type="OrthoDB" id="5111283at2"/>
<dbReference type="InterPro" id="IPR000253">
    <property type="entry name" value="FHA_dom"/>
</dbReference>
<comment type="caution">
    <text evidence="4">The sequence shown here is derived from an EMBL/GenBank/DDBJ whole genome shotgun (WGS) entry which is preliminary data.</text>
</comment>